<dbReference type="Proteomes" id="UP000605201">
    <property type="component" value="Unassembled WGS sequence"/>
</dbReference>
<dbReference type="EMBL" id="JACNIG010000372">
    <property type="protein sequence ID" value="MBC8434035.1"/>
    <property type="molecule type" value="Genomic_DNA"/>
</dbReference>
<dbReference type="SUPFAM" id="SSF53254">
    <property type="entry name" value="Phosphoglycerate mutase-like"/>
    <property type="match status" value="1"/>
</dbReference>
<comment type="caution">
    <text evidence="1">The sequence shown here is derived from an EMBL/GenBank/DDBJ whole genome shotgun (WGS) entry which is preliminary data.</text>
</comment>
<dbReference type="GO" id="GO:0101006">
    <property type="term" value="F:protein histidine phosphatase activity"/>
    <property type="evidence" value="ECO:0007669"/>
    <property type="project" value="InterPro"/>
</dbReference>
<dbReference type="Gene3D" id="3.40.50.1240">
    <property type="entry name" value="Phosphoglycerate mutase-like"/>
    <property type="match status" value="1"/>
</dbReference>
<dbReference type="InterPro" id="IPR029033">
    <property type="entry name" value="His_PPase_superfam"/>
</dbReference>
<evidence type="ECO:0000313" key="2">
    <source>
        <dbReference type="Proteomes" id="UP000605201"/>
    </source>
</evidence>
<gene>
    <name evidence="1" type="primary">sixA</name>
    <name evidence="1" type="ORF">H8D96_19165</name>
</gene>
<dbReference type="AlphaFoldDB" id="A0A8J6P2Y0"/>
<dbReference type="NCBIfam" id="TIGR00249">
    <property type="entry name" value="sixA"/>
    <property type="match status" value="1"/>
</dbReference>
<accession>A0A8J6P2Y0</accession>
<organism evidence="1 2">
    <name type="scientific">Candidatus Desulfatibia vada</name>
    <dbReference type="NCBI Taxonomy" id="2841696"/>
    <lineage>
        <taxon>Bacteria</taxon>
        <taxon>Pseudomonadati</taxon>
        <taxon>Thermodesulfobacteriota</taxon>
        <taxon>Desulfobacteria</taxon>
        <taxon>Desulfobacterales</taxon>
        <taxon>Desulfobacterales incertae sedis</taxon>
        <taxon>Candidatus Desulfatibia</taxon>
    </lineage>
</organism>
<dbReference type="CDD" id="cd07067">
    <property type="entry name" value="HP_PGM_like"/>
    <property type="match status" value="1"/>
</dbReference>
<dbReference type="InterPro" id="IPR004449">
    <property type="entry name" value="SixA"/>
</dbReference>
<dbReference type="InterPro" id="IPR013078">
    <property type="entry name" value="His_Pase_superF_clade-1"/>
</dbReference>
<dbReference type="Pfam" id="PF00300">
    <property type="entry name" value="His_Phos_1"/>
    <property type="match status" value="1"/>
</dbReference>
<proteinExistence type="predicted"/>
<sequence length="153" mass="16585">MALFLVQHGKSLPKDQDPQKGLSAEGIAETKRIAEVAKGYKVPVAGITHSGKTRARQTAEIFAKALEPGGGIDEGSGLSPLDDVADFANSIDSADNRMFVGHLPFMERLTAYLITGSIERCVFKFQNSGIVCLDMEPDSRSWVIKWSLVPHIA</sequence>
<evidence type="ECO:0000313" key="1">
    <source>
        <dbReference type="EMBL" id="MBC8434035.1"/>
    </source>
</evidence>
<protein>
    <submittedName>
        <fullName evidence="1">Phosphohistidine phosphatase SixA</fullName>
    </submittedName>
</protein>
<dbReference type="GO" id="GO:0005737">
    <property type="term" value="C:cytoplasm"/>
    <property type="evidence" value="ECO:0007669"/>
    <property type="project" value="InterPro"/>
</dbReference>
<reference evidence="1 2" key="1">
    <citation type="submission" date="2020-08" db="EMBL/GenBank/DDBJ databases">
        <title>Bridging the membrane lipid divide: bacteria of the FCB group superphylum have the potential to synthesize archaeal ether lipids.</title>
        <authorList>
            <person name="Villanueva L."/>
            <person name="Von Meijenfeldt F.A.B."/>
            <person name="Westbye A.B."/>
            <person name="Yadav S."/>
            <person name="Hopmans E.C."/>
            <person name="Dutilh B.E."/>
            <person name="Sinninghe Damste J.S."/>
        </authorList>
    </citation>
    <scope>NUCLEOTIDE SEQUENCE [LARGE SCALE GENOMIC DNA]</scope>
    <source>
        <strain evidence="1">NIOZ-UU17</strain>
    </source>
</reference>
<name>A0A8J6P2Y0_9BACT</name>